<feature type="transmembrane region" description="Helical" evidence="1">
    <location>
        <begin position="303"/>
        <end position="322"/>
    </location>
</feature>
<keyword evidence="1" id="KW-0472">Membrane</keyword>
<reference evidence="3 4" key="1">
    <citation type="submission" date="2019-05" db="EMBL/GenBank/DDBJ databases">
        <title>Marinobacter panjinensis sp. nov., a moderately halophilic bacterium isolated from sea tidal flat environment.</title>
        <authorList>
            <person name="Yang W."/>
            <person name="An M."/>
            <person name="He W."/>
            <person name="Luo X."/>
            <person name="Zhu L."/>
            <person name="Chen G."/>
            <person name="Zhang Y."/>
            <person name="Wang Y."/>
        </authorList>
    </citation>
    <scope>NUCLEOTIDE SEQUENCE [LARGE SCALE GENOMIC DNA]</scope>
    <source>
        <strain evidence="3 4">PJ-16</strain>
    </source>
</reference>
<feature type="transmembrane region" description="Helical" evidence="1">
    <location>
        <begin position="264"/>
        <end position="291"/>
    </location>
</feature>
<proteinExistence type="predicted"/>
<dbReference type="OrthoDB" id="9808870at2"/>
<dbReference type="Pfam" id="PF13795">
    <property type="entry name" value="HupE_UreJ_2"/>
    <property type="match status" value="1"/>
</dbReference>
<protein>
    <submittedName>
        <fullName evidence="3">HupE/UreJ family protein</fullName>
    </submittedName>
</protein>
<dbReference type="AlphaFoldDB" id="A0A4U6R7S2"/>
<feature type="transmembrane region" description="Helical" evidence="1">
    <location>
        <begin position="235"/>
        <end position="258"/>
    </location>
</feature>
<keyword evidence="2" id="KW-0732">Signal</keyword>
<name>A0A4U6R7S2_9GAMM</name>
<gene>
    <name evidence="3" type="ORF">FDP08_13165</name>
</gene>
<evidence type="ECO:0000313" key="4">
    <source>
        <dbReference type="Proteomes" id="UP000308488"/>
    </source>
</evidence>
<evidence type="ECO:0000256" key="1">
    <source>
        <dbReference type="SAM" id="Phobius"/>
    </source>
</evidence>
<sequence>MSLRYSLLLLLALLVTPVQADNLRPAYLQLTETPDGLFDVFWKVPARGSYARLSLNVVFDDSVQEVTERRGGFVNSAHIQQWRVSANDDLANTRVVIDGLEKTTTEALMRIEYQDGTASTHRFTPGDTDHRITPKPSWLDTAITYFVLGVEHILFGLDHLLFVLVLLMLIPNLRKLVATITAFTVAHSITLILAAVGLVRIPVPPVEACIALSIVFVATEIIRGQQGKPGITARAPWIVAFSFGLLHGLGFAAALGEIGLPQSAIATALVVFNLGVEAGQLLFVGAMVLLWQTVTSITGRFPAWGLRLSAYAIGSLASFWMFERVAAFWT</sequence>
<keyword evidence="1" id="KW-0812">Transmembrane</keyword>
<keyword evidence="1" id="KW-1133">Transmembrane helix</keyword>
<dbReference type="EMBL" id="SZYH01000001">
    <property type="protein sequence ID" value="TKV68972.1"/>
    <property type="molecule type" value="Genomic_DNA"/>
</dbReference>
<comment type="caution">
    <text evidence="3">The sequence shown here is derived from an EMBL/GenBank/DDBJ whole genome shotgun (WGS) entry which is preliminary data.</text>
</comment>
<feature type="transmembrane region" description="Helical" evidence="1">
    <location>
        <begin position="143"/>
        <end position="169"/>
    </location>
</feature>
<dbReference type="Proteomes" id="UP000308488">
    <property type="component" value="Unassembled WGS sequence"/>
</dbReference>
<keyword evidence="4" id="KW-1185">Reference proteome</keyword>
<accession>A0A4U6R7S2</accession>
<dbReference type="InterPro" id="IPR032809">
    <property type="entry name" value="Put_HupE_UreJ"/>
</dbReference>
<feature type="transmembrane region" description="Helical" evidence="1">
    <location>
        <begin position="176"/>
        <end position="199"/>
    </location>
</feature>
<evidence type="ECO:0000313" key="3">
    <source>
        <dbReference type="EMBL" id="TKV68972.1"/>
    </source>
</evidence>
<organism evidence="3 4">
    <name type="scientific">Marinobacter panjinensis</name>
    <dbReference type="NCBI Taxonomy" id="2576384"/>
    <lineage>
        <taxon>Bacteria</taxon>
        <taxon>Pseudomonadati</taxon>
        <taxon>Pseudomonadota</taxon>
        <taxon>Gammaproteobacteria</taxon>
        <taxon>Pseudomonadales</taxon>
        <taxon>Marinobacteraceae</taxon>
        <taxon>Marinobacter</taxon>
    </lineage>
</organism>
<feature type="transmembrane region" description="Helical" evidence="1">
    <location>
        <begin position="205"/>
        <end position="223"/>
    </location>
</feature>
<feature type="signal peptide" evidence="2">
    <location>
        <begin position="1"/>
        <end position="20"/>
    </location>
</feature>
<dbReference type="RefSeq" id="WP_137436590.1">
    <property type="nucleotide sequence ID" value="NZ_JANRHC010000002.1"/>
</dbReference>
<feature type="chain" id="PRO_5020289543" evidence="2">
    <location>
        <begin position="21"/>
        <end position="330"/>
    </location>
</feature>
<evidence type="ECO:0000256" key="2">
    <source>
        <dbReference type="SAM" id="SignalP"/>
    </source>
</evidence>